<protein>
    <recommendedName>
        <fullName evidence="5">Glycine--tRNA ligase beta subunit</fullName>
        <ecNumber evidence="4">6.1.1.14</ecNumber>
    </recommendedName>
    <alternativeName>
        <fullName evidence="12">Glycyl-tRNA synthetase beta subunit</fullName>
    </alternativeName>
</protein>
<dbReference type="InterPro" id="IPR006194">
    <property type="entry name" value="Gly-tRNA-synth_heterodimer"/>
</dbReference>
<comment type="caution">
    <text evidence="15">The sequence shown here is derived from an EMBL/GenBank/DDBJ whole genome shotgun (WGS) entry which is preliminary data.</text>
</comment>
<evidence type="ECO:0000256" key="2">
    <source>
        <dbReference type="ARBA" id="ARBA00008226"/>
    </source>
</evidence>
<evidence type="ECO:0000313" key="16">
    <source>
        <dbReference type="Proteomes" id="UP000179362"/>
    </source>
</evidence>
<dbReference type="EC" id="6.1.1.14" evidence="4"/>
<feature type="non-terminal residue" evidence="15">
    <location>
        <position position="543"/>
    </location>
</feature>
<evidence type="ECO:0000256" key="4">
    <source>
        <dbReference type="ARBA" id="ARBA00012829"/>
    </source>
</evidence>
<dbReference type="InterPro" id="IPR008909">
    <property type="entry name" value="DALR_anticod-bd"/>
</dbReference>
<reference evidence="15 16" key="1">
    <citation type="journal article" date="2016" name="Nat. Commun.">
        <title>Thousands of microbial genomes shed light on interconnected biogeochemical processes in an aquifer system.</title>
        <authorList>
            <person name="Anantharaman K."/>
            <person name="Brown C.T."/>
            <person name="Hug L.A."/>
            <person name="Sharon I."/>
            <person name="Castelle C.J."/>
            <person name="Probst A.J."/>
            <person name="Thomas B.C."/>
            <person name="Singh A."/>
            <person name="Wilkins M.J."/>
            <person name="Karaoz U."/>
            <person name="Brodie E.L."/>
            <person name="Williams K.H."/>
            <person name="Hubbard S.S."/>
            <person name="Banfield J.F."/>
        </authorList>
    </citation>
    <scope>NUCLEOTIDE SEQUENCE [LARGE SCALE GENOMIC DNA]</scope>
</reference>
<evidence type="ECO:0000256" key="8">
    <source>
        <dbReference type="ARBA" id="ARBA00022741"/>
    </source>
</evidence>
<evidence type="ECO:0000256" key="13">
    <source>
        <dbReference type="ARBA" id="ARBA00047937"/>
    </source>
</evidence>
<feature type="domain" description="DALR anticodon binding" evidence="14">
    <location>
        <begin position="464"/>
        <end position="542"/>
    </location>
</feature>
<keyword evidence="8" id="KW-0547">Nucleotide-binding</keyword>
<dbReference type="Pfam" id="PF02092">
    <property type="entry name" value="tRNA_synt_2f"/>
    <property type="match status" value="2"/>
</dbReference>
<evidence type="ECO:0000256" key="10">
    <source>
        <dbReference type="ARBA" id="ARBA00022917"/>
    </source>
</evidence>
<proteinExistence type="inferred from homology"/>
<keyword evidence="7 15" id="KW-0436">Ligase</keyword>
<evidence type="ECO:0000259" key="14">
    <source>
        <dbReference type="Pfam" id="PF05746"/>
    </source>
</evidence>
<evidence type="ECO:0000256" key="1">
    <source>
        <dbReference type="ARBA" id="ARBA00004496"/>
    </source>
</evidence>
<evidence type="ECO:0000313" key="15">
    <source>
        <dbReference type="EMBL" id="OGI48719.1"/>
    </source>
</evidence>
<dbReference type="GO" id="GO:0004814">
    <property type="term" value="F:arginine-tRNA ligase activity"/>
    <property type="evidence" value="ECO:0007669"/>
    <property type="project" value="InterPro"/>
</dbReference>
<dbReference type="InterPro" id="IPR015944">
    <property type="entry name" value="Gly-tRNA-synth_bsu"/>
</dbReference>
<name>A0A1F6TUJ5_9PROT</name>
<keyword evidence="11" id="KW-0030">Aminoacyl-tRNA synthetase</keyword>
<keyword evidence="6" id="KW-0963">Cytoplasm</keyword>
<dbReference type="GO" id="GO:0004820">
    <property type="term" value="F:glycine-tRNA ligase activity"/>
    <property type="evidence" value="ECO:0007669"/>
    <property type="project" value="UniProtKB-EC"/>
</dbReference>
<dbReference type="GO" id="GO:0006420">
    <property type="term" value="P:arginyl-tRNA aminoacylation"/>
    <property type="evidence" value="ECO:0007669"/>
    <property type="project" value="InterPro"/>
</dbReference>
<dbReference type="PANTHER" id="PTHR30075:SF2">
    <property type="entry name" value="GLYCINE--TRNA LIGASE, CHLOROPLASTIC_MITOCHONDRIAL 2"/>
    <property type="match status" value="1"/>
</dbReference>
<dbReference type="AlphaFoldDB" id="A0A1F6TUJ5"/>
<accession>A0A1F6TUJ5</accession>
<dbReference type="NCBIfam" id="TIGR00211">
    <property type="entry name" value="glyS"/>
    <property type="match status" value="1"/>
</dbReference>
<comment type="subcellular location">
    <subcellularLocation>
        <location evidence="1">Cytoplasm</location>
    </subcellularLocation>
</comment>
<evidence type="ECO:0000256" key="9">
    <source>
        <dbReference type="ARBA" id="ARBA00022840"/>
    </source>
</evidence>
<organism evidence="15 16">
    <name type="scientific">Candidatus Muproteobacteria bacterium RIFCSPHIGHO2_02_FULL_65_16</name>
    <dbReference type="NCBI Taxonomy" id="1817766"/>
    <lineage>
        <taxon>Bacteria</taxon>
        <taxon>Pseudomonadati</taxon>
        <taxon>Pseudomonadota</taxon>
        <taxon>Candidatus Muproteobacteria</taxon>
    </lineage>
</organism>
<dbReference type="GO" id="GO:0005524">
    <property type="term" value="F:ATP binding"/>
    <property type="evidence" value="ECO:0007669"/>
    <property type="project" value="UniProtKB-KW"/>
</dbReference>
<comment type="catalytic activity">
    <reaction evidence="13">
        <text>tRNA(Gly) + glycine + ATP = glycyl-tRNA(Gly) + AMP + diphosphate</text>
        <dbReference type="Rhea" id="RHEA:16013"/>
        <dbReference type="Rhea" id="RHEA-COMP:9664"/>
        <dbReference type="Rhea" id="RHEA-COMP:9683"/>
        <dbReference type="ChEBI" id="CHEBI:30616"/>
        <dbReference type="ChEBI" id="CHEBI:33019"/>
        <dbReference type="ChEBI" id="CHEBI:57305"/>
        <dbReference type="ChEBI" id="CHEBI:78442"/>
        <dbReference type="ChEBI" id="CHEBI:78522"/>
        <dbReference type="ChEBI" id="CHEBI:456215"/>
        <dbReference type="EC" id="6.1.1.14"/>
    </reaction>
</comment>
<dbReference type="EMBL" id="MFTA01000141">
    <property type="protein sequence ID" value="OGI48719.1"/>
    <property type="molecule type" value="Genomic_DNA"/>
</dbReference>
<dbReference type="Pfam" id="PF05746">
    <property type="entry name" value="DALR_1"/>
    <property type="match status" value="1"/>
</dbReference>
<evidence type="ECO:0000256" key="5">
    <source>
        <dbReference type="ARBA" id="ARBA00022032"/>
    </source>
</evidence>
<evidence type="ECO:0000256" key="3">
    <source>
        <dbReference type="ARBA" id="ARBA00011209"/>
    </source>
</evidence>
<dbReference type="GO" id="GO:0005829">
    <property type="term" value="C:cytosol"/>
    <property type="evidence" value="ECO:0007669"/>
    <property type="project" value="TreeGrafter"/>
</dbReference>
<dbReference type="SUPFAM" id="SSF109604">
    <property type="entry name" value="HD-domain/PDEase-like"/>
    <property type="match status" value="1"/>
</dbReference>
<dbReference type="Proteomes" id="UP000179362">
    <property type="component" value="Unassembled WGS sequence"/>
</dbReference>
<dbReference type="PROSITE" id="PS50861">
    <property type="entry name" value="AA_TRNA_LIGASE_II_GLYAB"/>
    <property type="match status" value="1"/>
</dbReference>
<keyword evidence="10" id="KW-0648">Protein biosynthesis</keyword>
<comment type="subunit">
    <text evidence="3">Tetramer of two alpha and two beta subunits.</text>
</comment>
<comment type="similarity">
    <text evidence="2">Belongs to the class-II aminoacyl-tRNA synthetase family.</text>
</comment>
<dbReference type="GO" id="GO:0006426">
    <property type="term" value="P:glycyl-tRNA aminoacylation"/>
    <property type="evidence" value="ECO:0007669"/>
    <property type="project" value="InterPro"/>
</dbReference>
<dbReference type="PRINTS" id="PR01045">
    <property type="entry name" value="TRNASYNTHGB"/>
</dbReference>
<gene>
    <name evidence="15" type="ORF">A3B81_07070</name>
</gene>
<sequence>MRWGDGEAQFVRPVHGLVMLHGSRVVLGTVLGLKSGNKTLGHRFLSKRPIAITRADKYADILRKTGKVLASFEERRKVVEKQLRTASKGMKAHVFLPQSWDVTDSTSKEDEEFSQRIFVAQTILGANEELLDEVTALVEWPAVYAGEFEREFLEVPTQCIGLTMQKNQKYFALMSEKAELLPKYLLVSNLETGKPDNIINGNARVLRARLADAKFFYEQDRKTKLADRVPRLADVVYHNKLGSQLERVQRIQKLAIAIAGKLKTDTQVVERAAYLCKADLLTEMVGEFPELQGVMGYYYALHDEEPLDVSKAITRHYLPRFAGDGLPTLPADICLALADKLDTLAGIYGIGLVPTGEKDPHGLRRAALGVARILVEKSLPLDVLELLARAAGNYPNGVLSDAVTQDLHGFILERLRPYLREQDFAPDEIEAVLVLNPTRLDQVVPRLAALRKFRAAPEGQALAAANKRIRNILRQAGGAPAAEVNEALLKDEAEKKLARAVQALHGEVTPLFRAGDYAGALKRLASLRPEVDEFFDKVMVMAD</sequence>
<evidence type="ECO:0000256" key="7">
    <source>
        <dbReference type="ARBA" id="ARBA00022598"/>
    </source>
</evidence>
<dbReference type="PANTHER" id="PTHR30075">
    <property type="entry name" value="GLYCYL-TRNA SYNTHETASE"/>
    <property type="match status" value="1"/>
</dbReference>
<evidence type="ECO:0000256" key="6">
    <source>
        <dbReference type="ARBA" id="ARBA00022490"/>
    </source>
</evidence>
<evidence type="ECO:0000256" key="11">
    <source>
        <dbReference type="ARBA" id="ARBA00023146"/>
    </source>
</evidence>
<evidence type="ECO:0000256" key="12">
    <source>
        <dbReference type="ARBA" id="ARBA00031650"/>
    </source>
</evidence>
<keyword evidence="9" id="KW-0067">ATP-binding</keyword>